<feature type="transmembrane region" description="Helical" evidence="5">
    <location>
        <begin position="186"/>
        <end position="204"/>
    </location>
</feature>
<evidence type="ECO:0000256" key="4">
    <source>
        <dbReference type="ARBA" id="ARBA00023136"/>
    </source>
</evidence>
<proteinExistence type="predicted"/>
<dbReference type="EMBL" id="DVMM01000121">
    <property type="protein sequence ID" value="HIU29797.1"/>
    <property type="molecule type" value="Genomic_DNA"/>
</dbReference>
<comment type="caution">
    <text evidence="6">The sequence shown here is derived from an EMBL/GenBank/DDBJ whole genome shotgun (WGS) entry which is preliminary data.</text>
</comment>
<reference evidence="6" key="2">
    <citation type="journal article" date="2021" name="PeerJ">
        <title>Extensive microbial diversity within the chicken gut microbiome revealed by metagenomics and culture.</title>
        <authorList>
            <person name="Gilroy R."/>
            <person name="Ravi A."/>
            <person name="Getino M."/>
            <person name="Pursley I."/>
            <person name="Horton D.L."/>
            <person name="Alikhan N.F."/>
            <person name="Baker D."/>
            <person name="Gharbi K."/>
            <person name="Hall N."/>
            <person name="Watson M."/>
            <person name="Adriaenssens E.M."/>
            <person name="Foster-Nyarko E."/>
            <person name="Jarju S."/>
            <person name="Secka A."/>
            <person name="Antonio M."/>
            <person name="Oren A."/>
            <person name="Chaudhuri R.R."/>
            <person name="La Ragione R."/>
            <person name="Hildebrand F."/>
            <person name="Pallen M.J."/>
        </authorList>
    </citation>
    <scope>NUCLEOTIDE SEQUENCE</scope>
    <source>
        <strain evidence="6">CHK195-4489</strain>
    </source>
</reference>
<organism evidence="6 7">
    <name type="scientific">Candidatus Egerieisoma faecipullorum</name>
    <dbReference type="NCBI Taxonomy" id="2840963"/>
    <lineage>
        <taxon>Bacteria</taxon>
        <taxon>Bacillati</taxon>
        <taxon>Bacillota</taxon>
        <taxon>Clostridia</taxon>
        <taxon>Eubacteriales</taxon>
        <taxon>Clostridiaceae</taxon>
        <taxon>Clostridiaceae incertae sedis</taxon>
        <taxon>Candidatus Egerieisoma</taxon>
    </lineage>
</organism>
<sequence length="205" mass="21790">MFSFLSAVIFSMSSNLDNFVIGIAFGIKKIKIGFLPNLLIALITVTGTVASMYVGKIAASFLPRALTDLLGASIIILLGLYFVLQSFSNLLNRKKRIRSVALKDADSMIDYAQDSDKDVSGSIDIRESAAVGFGLAFNNIGTGIAASAAGVKILQAAVCTFLFSILFLILGVYLGDRIFGRVLGKYAPLISGILLIALGIIELTL</sequence>
<keyword evidence="4 5" id="KW-0472">Membrane</keyword>
<dbReference type="PANTHER" id="PTHR35529">
    <property type="entry name" value="MANGANESE EFFLUX PUMP MNTP-RELATED"/>
    <property type="match status" value="1"/>
</dbReference>
<evidence type="ECO:0000313" key="7">
    <source>
        <dbReference type="Proteomes" id="UP000824089"/>
    </source>
</evidence>
<reference evidence="6" key="1">
    <citation type="submission" date="2020-10" db="EMBL/GenBank/DDBJ databases">
        <authorList>
            <person name="Gilroy R."/>
        </authorList>
    </citation>
    <scope>NUCLEOTIDE SEQUENCE</scope>
    <source>
        <strain evidence="6">CHK195-4489</strain>
    </source>
</reference>
<keyword evidence="2 5" id="KW-0812">Transmembrane</keyword>
<name>A0A9D1LB02_9CLOT</name>
<dbReference type="Proteomes" id="UP000824089">
    <property type="component" value="Unassembled WGS sequence"/>
</dbReference>
<keyword evidence="3 5" id="KW-1133">Transmembrane helix</keyword>
<evidence type="ECO:0000313" key="6">
    <source>
        <dbReference type="EMBL" id="HIU29797.1"/>
    </source>
</evidence>
<evidence type="ECO:0000256" key="1">
    <source>
        <dbReference type="ARBA" id="ARBA00022475"/>
    </source>
</evidence>
<feature type="transmembrane region" description="Helical" evidence="5">
    <location>
        <begin position="6"/>
        <end position="27"/>
    </location>
</feature>
<dbReference type="InterPro" id="IPR003810">
    <property type="entry name" value="Mntp/YtaF"/>
</dbReference>
<accession>A0A9D1LB02</accession>
<keyword evidence="1" id="KW-1003">Cell membrane</keyword>
<evidence type="ECO:0000256" key="5">
    <source>
        <dbReference type="SAM" id="Phobius"/>
    </source>
</evidence>
<evidence type="ECO:0000256" key="3">
    <source>
        <dbReference type="ARBA" id="ARBA00022989"/>
    </source>
</evidence>
<feature type="transmembrane region" description="Helical" evidence="5">
    <location>
        <begin position="153"/>
        <end position="174"/>
    </location>
</feature>
<feature type="transmembrane region" description="Helical" evidence="5">
    <location>
        <begin position="34"/>
        <end position="54"/>
    </location>
</feature>
<dbReference type="AlphaFoldDB" id="A0A9D1LB02"/>
<dbReference type="PANTHER" id="PTHR35529:SF2">
    <property type="entry name" value="SPORULATION PROTEIN YTAF-RELATED"/>
    <property type="match status" value="1"/>
</dbReference>
<feature type="transmembrane region" description="Helical" evidence="5">
    <location>
        <begin position="69"/>
        <end position="91"/>
    </location>
</feature>
<protein>
    <submittedName>
        <fullName evidence="6">Sporulation membrane protein YtaF</fullName>
    </submittedName>
</protein>
<evidence type="ECO:0000256" key="2">
    <source>
        <dbReference type="ARBA" id="ARBA00022692"/>
    </source>
</evidence>
<dbReference type="Pfam" id="PF02659">
    <property type="entry name" value="Mntp"/>
    <property type="match status" value="1"/>
</dbReference>
<gene>
    <name evidence="6" type="ORF">IAD50_05815</name>
</gene>